<dbReference type="Gene3D" id="3.40.1090.10">
    <property type="entry name" value="Cytosolic phospholipase A2 catalytic domain"/>
    <property type="match status" value="1"/>
</dbReference>
<reference evidence="4 5" key="1">
    <citation type="journal article" date="2020" name="Nat. Food">
        <title>A phased Vanilla planifolia genome enables genetic improvement of flavour and production.</title>
        <authorList>
            <person name="Hasing T."/>
            <person name="Tang H."/>
            <person name="Brym M."/>
            <person name="Khazi F."/>
            <person name="Huang T."/>
            <person name="Chambers A.H."/>
        </authorList>
    </citation>
    <scope>NUCLEOTIDE SEQUENCE [LARGE SCALE GENOMIC DNA]</scope>
    <source>
        <tissue evidence="3">Leaf</tissue>
    </source>
</reference>
<dbReference type="EMBL" id="JADCNL010000161">
    <property type="protein sequence ID" value="KAG0449780.1"/>
    <property type="molecule type" value="Genomic_DNA"/>
</dbReference>
<gene>
    <name evidence="3" type="ORF">HPP92_015828</name>
    <name evidence="2" type="ORF">HPP92_027227</name>
</gene>
<dbReference type="EMBL" id="JADCNM010000008">
    <property type="protein sequence ID" value="KAG0471282.1"/>
    <property type="molecule type" value="Genomic_DNA"/>
</dbReference>
<dbReference type="AlphaFoldDB" id="A0A835QP41"/>
<dbReference type="GO" id="GO:0047372">
    <property type="term" value="F:monoacylglycerol lipase activity"/>
    <property type="evidence" value="ECO:0007669"/>
    <property type="project" value="TreeGrafter"/>
</dbReference>
<accession>A0A835QP41</accession>
<dbReference type="PANTHER" id="PTHR32176">
    <property type="entry name" value="XYLOSE ISOMERASE"/>
    <property type="match status" value="1"/>
</dbReference>
<dbReference type="Proteomes" id="UP000636800">
    <property type="component" value="Unassembled WGS sequence"/>
</dbReference>
<dbReference type="PANTHER" id="PTHR32176:SF120">
    <property type="entry name" value="PATATIN"/>
    <property type="match status" value="1"/>
</dbReference>
<evidence type="ECO:0000313" key="5">
    <source>
        <dbReference type="Proteomes" id="UP000639772"/>
    </source>
</evidence>
<proteinExistence type="predicted"/>
<dbReference type="Proteomes" id="UP000639772">
    <property type="component" value="Unassembled WGS sequence"/>
</dbReference>
<organism evidence="3 5">
    <name type="scientific">Vanilla planifolia</name>
    <name type="common">Vanilla</name>
    <dbReference type="NCBI Taxonomy" id="51239"/>
    <lineage>
        <taxon>Eukaryota</taxon>
        <taxon>Viridiplantae</taxon>
        <taxon>Streptophyta</taxon>
        <taxon>Embryophyta</taxon>
        <taxon>Tracheophyta</taxon>
        <taxon>Spermatophyta</taxon>
        <taxon>Magnoliopsida</taxon>
        <taxon>Liliopsida</taxon>
        <taxon>Asparagales</taxon>
        <taxon>Orchidaceae</taxon>
        <taxon>Vanilloideae</taxon>
        <taxon>Vanilleae</taxon>
        <taxon>Vanilla</taxon>
    </lineage>
</organism>
<dbReference type="OrthoDB" id="1658288at2759"/>
<evidence type="ECO:0000313" key="4">
    <source>
        <dbReference type="Proteomes" id="UP000636800"/>
    </source>
</evidence>
<comment type="caution">
    <text evidence="3">The sequence shown here is derived from an EMBL/GenBank/DDBJ whole genome shotgun (WGS) entry which is preliminary data.</text>
</comment>
<name>A0A835QP41_VANPL</name>
<evidence type="ECO:0000313" key="3">
    <source>
        <dbReference type="EMBL" id="KAG0471282.1"/>
    </source>
</evidence>
<keyword evidence="4" id="KW-1185">Reference proteome</keyword>
<evidence type="ECO:0000256" key="1">
    <source>
        <dbReference type="SAM" id="MobiDB-lite"/>
    </source>
</evidence>
<evidence type="ECO:0000313" key="2">
    <source>
        <dbReference type="EMBL" id="KAG0449780.1"/>
    </source>
</evidence>
<dbReference type="GO" id="GO:0004620">
    <property type="term" value="F:phospholipase activity"/>
    <property type="evidence" value="ECO:0007669"/>
    <property type="project" value="TreeGrafter"/>
</dbReference>
<feature type="region of interest" description="Disordered" evidence="1">
    <location>
        <begin position="90"/>
        <end position="109"/>
    </location>
</feature>
<sequence length="109" mass="12561">MAMRPSSTSFLREAQTWLTSWLPNRSKSCSRSRTIFAFSKKNLQELVLIRENLLKKPVSTVNIETVVYEPVVEGTNEEAPTRFAELLSEERRRRNTSAPNVIRDSMCNN</sequence>
<protein>
    <submittedName>
        <fullName evidence="3">Uncharacterized protein</fullName>
    </submittedName>
</protein>